<feature type="transmembrane region" description="Helical" evidence="2">
    <location>
        <begin position="167"/>
        <end position="183"/>
    </location>
</feature>
<evidence type="ECO:0000256" key="2">
    <source>
        <dbReference type="SAM" id="Phobius"/>
    </source>
</evidence>
<keyword evidence="3" id="KW-0732">Signal</keyword>
<evidence type="ECO:0000256" key="1">
    <source>
        <dbReference type="SAM" id="MobiDB-lite"/>
    </source>
</evidence>
<evidence type="ECO:0008006" key="6">
    <source>
        <dbReference type="Google" id="ProtNLM"/>
    </source>
</evidence>
<gene>
    <name evidence="5" type="primary">LOC108084269</name>
</gene>
<dbReference type="OMA" id="KMLLNVM"/>
<evidence type="ECO:0000313" key="5">
    <source>
        <dbReference type="RefSeq" id="XP_017035913.1"/>
    </source>
</evidence>
<dbReference type="OrthoDB" id="8061645at2759"/>
<organism evidence="4 5">
    <name type="scientific">Drosophila kikkawai</name>
    <name type="common">Fruit fly</name>
    <dbReference type="NCBI Taxonomy" id="30033"/>
    <lineage>
        <taxon>Eukaryota</taxon>
        <taxon>Metazoa</taxon>
        <taxon>Ecdysozoa</taxon>
        <taxon>Arthropoda</taxon>
        <taxon>Hexapoda</taxon>
        <taxon>Insecta</taxon>
        <taxon>Pterygota</taxon>
        <taxon>Neoptera</taxon>
        <taxon>Endopterygota</taxon>
        <taxon>Diptera</taxon>
        <taxon>Brachycera</taxon>
        <taxon>Muscomorpha</taxon>
        <taxon>Ephydroidea</taxon>
        <taxon>Drosophilidae</taxon>
        <taxon>Drosophila</taxon>
        <taxon>Sophophora</taxon>
    </lineage>
</organism>
<feature type="transmembrane region" description="Helical" evidence="2">
    <location>
        <begin position="190"/>
        <end position="209"/>
    </location>
</feature>
<reference evidence="5" key="1">
    <citation type="submission" date="2025-08" db="UniProtKB">
        <authorList>
            <consortium name="RefSeq"/>
        </authorList>
    </citation>
    <scope>IDENTIFICATION</scope>
    <source>
        <strain evidence="5">14028-0561.14</strain>
        <tissue evidence="5">Whole fly</tissue>
    </source>
</reference>
<dbReference type="Proteomes" id="UP001652661">
    <property type="component" value="Chromosome 3R"/>
</dbReference>
<accession>A0A6P4JMG1</accession>
<feature type="transmembrane region" description="Helical" evidence="2">
    <location>
        <begin position="308"/>
        <end position="326"/>
    </location>
</feature>
<evidence type="ECO:0000313" key="4">
    <source>
        <dbReference type="Proteomes" id="UP001652661"/>
    </source>
</evidence>
<feature type="compositionally biased region" description="Acidic residues" evidence="1">
    <location>
        <begin position="447"/>
        <end position="456"/>
    </location>
</feature>
<name>A0A6P4JMG1_DROKI</name>
<keyword evidence="2" id="KW-1133">Transmembrane helix</keyword>
<dbReference type="AlphaFoldDB" id="A0A6P4JMG1"/>
<dbReference type="GeneID" id="108084269"/>
<proteinExistence type="predicted"/>
<evidence type="ECO:0000256" key="3">
    <source>
        <dbReference type="SAM" id="SignalP"/>
    </source>
</evidence>
<keyword evidence="2" id="KW-0472">Membrane</keyword>
<protein>
    <recommendedName>
        <fullName evidence="6">Chloride channel CLIC-like protein 1</fullName>
    </recommendedName>
</protein>
<keyword evidence="2" id="KW-0812">Transmembrane</keyword>
<dbReference type="RefSeq" id="XP_017035913.1">
    <property type="nucleotide sequence ID" value="XM_017180424.3"/>
</dbReference>
<feature type="signal peptide" evidence="3">
    <location>
        <begin position="1"/>
        <end position="19"/>
    </location>
</feature>
<feature type="region of interest" description="Disordered" evidence="1">
    <location>
        <begin position="401"/>
        <end position="456"/>
    </location>
</feature>
<feature type="chain" id="PRO_5027936852" description="Chloride channel CLIC-like protein 1" evidence="3">
    <location>
        <begin position="20"/>
        <end position="456"/>
    </location>
</feature>
<feature type="compositionally biased region" description="Polar residues" evidence="1">
    <location>
        <begin position="424"/>
        <end position="434"/>
    </location>
</feature>
<keyword evidence="4" id="KW-1185">Reference proteome</keyword>
<sequence>MRTEAAVSFFLLIINSVCCQSGGGGVGEENWVDPHPAWSDFQMDLDCKCPAVERSPEVVLDVLALTYFRKFATLLFQRKRLQFDEAANVYKRSLLFSLQPSHVDELENASDARDLDVVLSKILENAQAAPLFEGEHGCSYTHKGTGVFALITDIYKDFVALTKISEVQFLLFVGVSITLGYIVRRRYRYGIITIFFGGVFLFGYLHTYLECNRKLEVDAMLEVIDNNQEPGSYAEMSWFSRLKNFVSRSSPEDKQKEIIRKSSRLNLAYCRPDEVFLMYTNDLFLKQLETLLERVSHTMTKLTTGLSFPYNLIAPLFLVALVGYIIKLTFKYVISPKAWASLIHNRTAAPVAQPIGANEPVRDCISGENLKMLLNVMNVTNVQQQTQQPQILPSVSGVQELMEPPKTTPNPSPKQKGDLDESDGNQSRDSSKNMGSVHEEEGFTLVDDTEDDIETV</sequence>